<evidence type="ECO:0000256" key="4">
    <source>
        <dbReference type="ARBA" id="ARBA00022786"/>
    </source>
</evidence>
<keyword evidence="6" id="KW-0788">Thiol protease</keyword>
<keyword evidence="5" id="KW-0378">Hydrolase</keyword>
<evidence type="ECO:0000256" key="1">
    <source>
        <dbReference type="ARBA" id="ARBA00000707"/>
    </source>
</evidence>
<evidence type="ECO:0000256" key="3">
    <source>
        <dbReference type="ARBA" id="ARBA00022670"/>
    </source>
</evidence>
<dbReference type="Pfam" id="PF00443">
    <property type="entry name" value="UCH"/>
    <property type="match status" value="1"/>
</dbReference>
<evidence type="ECO:0000313" key="7">
    <source>
        <dbReference type="EMBL" id="GAK65840.1"/>
    </source>
</evidence>
<dbReference type="EMBL" id="DF830077">
    <property type="protein sequence ID" value="GAK65840.1"/>
    <property type="molecule type" value="Genomic_DNA"/>
</dbReference>
<keyword evidence="8" id="KW-1185">Reference proteome</keyword>
<dbReference type="PROSITE" id="PS50235">
    <property type="entry name" value="USP_3"/>
    <property type="match status" value="1"/>
</dbReference>
<keyword evidence="3" id="KW-0645">Protease</keyword>
<dbReference type="InterPro" id="IPR001394">
    <property type="entry name" value="Peptidase_C19_UCH"/>
</dbReference>
<dbReference type="PROSITE" id="PS00972">
    <property type="entry name" value="USP_1"/>
    <property type="match status" value="1"/>
</dbReference>
<dbReference type="HOGENOM" id="CLU_004319_0_0_1"/>
<dbReference type="RefSeq" id="XP_014656002.1">
    <property type="nucleotide sequence ID" value="XM_014800516.1"/>
</dbReference>
<gene>
    <name evidence="7" type="ORF">PAN0_010c4062</name>
</gene>
<dbReference type="PANTHER" id="PTHR43982:SF6">
    <property type="entry name" value="UBIQUITIN CARBOXYL-TERMINAL HYDROLASE 2-RELATED"/>
    <property type="match status" value="1"/>
</dbReference>
<dbReference type="InterPro" id="IPR044635">
    <property type="entry name" value="UBP14-like"/>
</dbReference>
<dbReference type="Pfam" id="PF13446">
    <property type="entry name" value="RPT"/>
    <property type="match status" value="1"/>
</dbReference>
<name>A0A081CGP4_PSEA2</name>
<dbReference type="SUPFAM" id="SSF54001">
    <property type="entry name" value="Cysteine proteinases"/>
    <property type="match status" value="1"/>
</dbReference>
<dbReference type="CDD" id="cd02666">
    <property type="entry name" value="Peptidase_C19J"/>
    <property type="match status" value="1"/>
</dbReference>
<dbReference type="GO" id="GO:0004843">
    <property type="term" value="F:cysteine-type deubiquitinase activity"/>
    <property type="evidence" value="ECO:0007669"/>
    <property type="project" value="UniProtKB-EC"/>
</dbReference>
<comment type="catalytic activity">
    <reaction evidence="1">
        <text>Thiol-dependent hydrolysis of ester, thioester, amide, peptide and isopeptide bonds formed by the C-terminal Gly of ubiquitin (a 76-residue protein attached to proteins as an intracellular targeting signal).</text>
        <dbReference type="EC" id="3.4.19.12"/>
    </reaction>
</comment>
<dbReference type="Proteomes" id="UP000053758">
    <property type="component" value="Unassembled WGS sequence"/>
</dbReference>
<reference evidence="8" key="1">
    <citation type="journal article" date="2014" name="Genome Announc.">
        <title>Draft Genome Sequence of the Yeast Pseudozyma antarctica Type Strain JCM10317, a Producer of the Glycolipid Biosurfactants, Mannosylerythritol Lipids.</title>
        <authorList>
            <person name="Saika A."/>
            <person name="Koike H."/>
            <person name="Hori T."/>
            <person name="Fukuoka T."/>
            <person name="Sato S."/>
            <person name="Habe H."/>
            <person name="Kitamoto D."/>
            <person name="Morita T."/>
        </authorList>
    </citation>
    <scope>NUCLEOTIDE SEQUENCE [LARGE SCALE GENOMIC DNA]</scope>
    <source>
        <strain evidence="8">JCM 10317</strain>
    </source>
</reference>
<dbReference type="InterPro" id="IPR018200">
    <property type="entry name" value="USP_CS"/>
</dbReference>
<evidence type="ECO:0000313" key="8">
    <source>
        <dbReference type="Proteomes" id="UP000053758"/>
    </source>
</evidence>
<dbReference type="InterPro" id="IPR028889">
    <property type="entry name" value="USP"/>
</dbReference>
<dbReference type="InterPro" id="IPR025305">
    <property type="entry name" value="UCH_repeat_domain"/>
</dbReference>
<dbReference type="EC" id="3.4.19.12" evidence="2"/>
<organism evidence="7 8">
    <name type="scientific">Pseudozyma antarctica</name>
    <name type="common">Yeast</name>
    <name type="synonym">Candida antarctica</name>
    <dbReference type="NCBI Taxonomy" id="84753"/>
    <lineage>
        <taxon>Eukaryota</taxon>
        <taxon>Fungi</taxon>
        <taxon>Dikarya</taxon>
        <taxon>Basidiomycota</taxon>
        <taxon>Ustilaginomycotina</taxon>
        <taxon>Ustilaginomycetes</taxon>
        <taxon>Ustilaginales</taxon>
        <taxon>Ustilaginaceae</taxon>
        <taxon>Moesziomyces</taxon>
    </lineage>
</organism>
<protein>
    <recommendedName>
        <fullName evidence="2">ubiquitinyl hydrolase 1</fullName>
        <ecNumber evidence="2">3.4.19.12</ecNumber>
    </recommendedName>
</protein>
<dbReference type="GO" id="GO:0016579">
    <property type="term" value="P:protein deubiquitination"/>
    <property type="evidence" value="ECO:0007669"/>
    <property type="project" value="InterPro"/>
</dbReference>
<proteinExistence type="predicted"/>
<evidence type="ECO:0000256" key="5">
    <source>
        <dbReference type="ARBA" id="ARBA00022801"/>
    </source>
</evidence>
<dbReference type="GO" id="GO:0070628">
    <property type="term" value="F:proteasome binding"/>
    <property type="evidence" value="ECO:0007669"/>
    <property type="project" value="TreeGrafter"/>
</dbReference>
<evidence type="ECO:0000256" key="6">
    <source>
        <dbReference type="ARBA" id="ARBA00022807"/>
    </source>
</evidence>
<accession>A0A081CGP4</accession>
<dbReference type="OrthoDB" id="2420415at2759"/>
<dbReference type="Gene3D" id="3.90.70.10">
    <property type="entry name" value="Cysteine proteinases"/>
    <property type="match status" value="2"/>
</dbReference>
<evidence type="ECO:0000256" key="2">
    <source>
        <dbReference type="ARBA" id="ARBA00012759"/>
    </source>
</evidence>
<dbReference type="PANTHER" id="PTHR43982">
    <property type="entry name" value="UBIQUITIN CARBOXYL-TERMINAL HYDROLASE"/>
    <property type="match status" value="1"/>
</dbReference>
<dbReference type="GO" id="GO:0043161">
    <property type="term" value="P:proteasome-mediated ubiquitin-dependent protein catabolic process"/>
    <property type="evidence" value="ECO:0007669"/>
    <property type="project" value="InterPro"/>
</dbReference>
<keyword evidence="4" id="KW-0833">Ubl conjugation pathway</keyword>
<dbReference type="InterPro" id="IPR038765">
    <property type="entry name" value="Papain-like_cys_pep_sf"/>
</dbReference>
<sequence>MGGDQHGDFEPISIVDNVTANAAAEDSAPVDITINEEDHKKVFGQDSSVPFGTKLEPLPPTITGWDVPVSPPPEYAYNEAGPDSAAALPDRSKSTPVGTFHLLLPTALHESGLLFNPQLSLSKITAHRESEPSQPSPPTQPAEAVAASSTDSVPAPSLTEIQACLPHPSALFVAETLEWRVILDQSDVYRTPLPDFAVYDASHLFDVCNLPPNSVSVFETAPTSIPPQEQLHPIRLLDKWDAQHPEATLPVIEEFNMHKCWITGRRLLSTPPDTIVSVIDRHVLSRFKESRVNDPAVGLTGLETFVRALRVLLRIIGNFVHGERRPAPTSSIMVTQKLGWDQHSRQIFLDLGWKEDRLPDGRNAIRPPLVAPKSAPVDAPSTTSSDDVVLHRHIRAWFELHVWLAFHLQALQKTKPASSLLQNTEPTLATQLKVESASESVIEMIREQRDHLDMSLNRDLSNDTLAALFALGVSSTTRDELVKFGYLVNLEANPKHAADLFASLDEVYEAQRRTSRVIQELVAYERSQGKYSPRDLDKAYERLNLTSNHLGPDVERDSIPHDFIAGQYKARAREVLVNADVAEHAAVKDALKIIIAHLGMPPTLVQVLEEDVDMDVDQAYTTLDANRDLDDATLLAIYDLYIADAPARRDLLRHALRAIAEDRNSNYLRHFLKTGEKDAAANEGWQQMPSADVPAGIDNIGNTCYLNSVLQYFFSITEIRSRVLRVAPVVQAEQDSLSAVVSERRVGGQRITPRELERSRRFVAQLAQLFHHLIYANALSVRPERELAYLALVSSRAEELEAESNPFTEAQTEEPPSVTAETTEAAPADVAEPEAISAPTVDAGESMDITGDGPETSAAAAPDPLEPAASRAPPLPPRPARKPTAPAVPPPARRNSLMQLGAQQDVSECLDNCMFQLEVALAVGQDGASNASNGMDVDDGPRVSGSTGAASSGDSTGEDLLTRLFLGQTCQRIEADGVAADGSADRGGRPQQVKQPSMHIKHEVFKIVPIDVLEEGRDIYDGFDGFFDSDTFVATSGAVQRRSVTLLSAPPLLQIQLQRVQYDRATMRAFKSQAHLDMPEVLYMDRYMDLDAKDPENAPRLAMREKYQAKRRRIEELRAHLAACRDGASTLTQTLSQAANTVEELARLPSLADVEAQLADIQAEAARRGDADVPPAVSPRSRAKQIADAGVDTISITPDTPDVKTEVQTGVSGLVDAGLATLLRDEAQVLREQMEQAKSEIAALKSEMAAIWAGEERYTYRLVAVFMHRGEASHGHYFLNLRGGKEDKWFKYNDSAVTSTSLGSVLRDSSGATPYLVTYVREDYVQLVDPICRVIEQNPEQVEGANGWDGEVRMPEVVTDAARDAGVESPVKRARTDDV</sequence>
<dbReference type="GeneID" id="26304822"/>
<dbReference type="GO" id="GO:0061136">
    <property type="term" value="P:regulation of proteasomal protein catabolic process"/>
    <property type="evidence" value="ECO:0007669"/>
    <property type="project" value="TreeGrafter"/>
</dbReference>
<dbReference type="PROSITE" id="PS00973">
    <property type="entry name" value="USP_2"/>
    <property type="match status" value="1"/>
</dbReference>